<sequence>MQNNFVLRSVRYMLDLSDAHVVEIMKLADYTVTKELVNSWLKKDDEPEFVECDDNAMGYFLNGLIFYRRGKDENFPAPEVEKRITNNIILKKLRVAFELKDVDILKIYELADFRVSKPELSAIFRKPGHKNYRNCGDQLVRYFLKGLTETLRGKGKTVKK</sequence>
<dbReference type="EMBL" id="CVRY01000001">
    <property type="protein sequence ID" value="CRL59746.1"/>
    <property type="molecule type" value="Genomic_DNA"/>
</dbReference>
<dbReference type="Pfam" id="PF07308">
    <property type="entry name" value="DUF1456"/>
    <property type="match status" value="2"/>
</dbReference>
<dbReference type="InterPro" id="IPR009921">
    <property type="entry name" value="YehS-like"/>
</dbReference>
<dbReference type="RefSeq" id="WP_072062927.1">
    <property type="nucleotide sequence ID" value="NZ_CVRY01000001.1"/>
</dbReference>
<accession>A0A0G4Q292</accession>
<evidence type="ECO:0000313" key="2">
    <source>
        <dbReference type="Proteomes" id="UP000183920"/>
    </source>
</evidence>
<dbReference type="PANTHER" id="PTHR37805">
    <property type="entry name" value="CYTOPLASMIC PROTEIN-RELATED"/>
    <property type="match status" value="1"/>
</dbReference>
<name>A0A0G4Q292_9GAMM</name>
<evidence type="ECO:0000313" key="1">
    <source>
        <dbReference type="EMBL" id="CRL59746.1"/>
    </source>
</evidence>
<dbReference type="Proteomes" id="UP000183920">
    <property type="component" value="Unassembled WGS sequence"/>
</dbReference>
<protein>
    <recommendedName>
        <fullName evidence="3">DUF1456 family protein</fullName>
    </recommendedName>
</protein>
<proteinExistence type="predicted"/>
<dbReference type="PANTHER" id="PTHR37805:SF1">
    <property type="entry name" value="CYTOPLASMIC PROTEIN"/>
    <property type="match status" value="1"/>
</dbReference>
<organism evidence="1 2">
    <name type="scientific">Proteus penneri</name>
    <dbReference type="NCBI Taxonomy" id="102862"/>
    <lineage>
        <taxon>Bacteria</taxon>
        <taxon>Pseudomonadati</taxon>
        <taxon>Pseudomonadota</taxon>
        <taxon>Gammaproteobacteria</taxon>
        <taxon>Enterobacterales</taxon>
        <taxon>Morganellaceae</taxon>
        <taxon>Proteus</taxon>
    </lineage>
</organism>
<dbReference type="AlphaFoldDB" id="A0A0G4Q292"/>
<evidence type="ECO:0008006" key="3">
    <source>
        <dbReference type="Google" id="ProtNLM"/>
    </source>
</evidence>
<reference evidence="2" key="1">
    <citation type="submission" date="2015-06" db="EMBL/GenBank/DDBJ databases">
        <authorList>
            <person name="Urmite Genomes"/>
        </authorList>
    </citation>
    <scope>NUCLEOTIDE SEQUENCE [LARGE SCALE GENOMIC DNA]</scope>
    <source>
        <strain evidence="2">CSUR P1867</strain>
    </source>
</reference>
<gene>
    <name evidence="1" type="ORF">BN1804_00602</name>
</gene>